<comment type="caution">
    <text evidence="1">The sequence shown here is derived from an EMBL/GenBank/DDBJ whole genome shotgun (WGS) entry which is preliminary data.</text>
</comment>
<keyword evidence="2" id="KW-1185">Reference proteome</keyword>
<evidence type="ECO:0000313" key="1">
    <source>
        <dbReference type="EMBL" id="GMN72503.1"/>
    </source>
</evidence>
<sequence>MAEPKVRKSFLNNRVTNCNQVRHLVLGTYKDYVGENLQLYPEEEQHYAGHSKRE</sequence>
<name>A0AA88EDK5_FICCA</name>
<dbReference type="AlphaFoldDB" id="A0AA88EDK5"/>
<gene>
    <name evidence="1" type="ORF">TIFTF001_052020</name>
</gene>
<dbReference type="Proteomes" id="UP001187192">
    <property type="component" value="Unassembled WGS sequence"/>
</dbReference>
<evidence type="ECO:0000313" key="2">
    <source>
        <dbReference type="Proteomes" id="UP001187192"/>
    </source>
</evidence>
<feature type="non-terminal residue" evidence="1">
    <location>
        <position position="1"/>
    </location>
</feature>
<protein>
    <submittedName>
        <fullName evidence="1">Uncharacterized protein</fullName>
    </submittedName>
</protein>
<dbReference type="EMBL" id="BTGU01010373">
    <property type="protein sequence ID" value="GMN72503.1"/>
    <property type="molecule type" value="Genomic_DNA"/>
</dbReference>
<proteinExistence type="predicted"/>
<organism evidence="1 2">
    <name type="scientific">Ficus carica</name>
    <name type="common">Common fig</name>
    <dbReference type="NCBI Taxonomy" id="3494"/>
    <lineage>
        <taxon>Eukaryota</taxon>
        <taxon>Viridiplantae</taxon>
        <taxon>Streptophyta</taxon>
        <taxon>Embryophyta</taxon>
        <taxon>Tracheophyta</taxon>
        <taxon>Spermatophyta</taxon>
        <taxon>Magnoliopsida</taxon>
        <taxon>eudicotyledons</taxon>
        <taxon>Gunneridae</taxon>
        <taxon>Pentapetalae</taxon>
        <taxon>rosids</taxon>
        <taxon>fabids</taxon>
        <taxon>Rosales</taxon>
        <taxon>Moraceae</taxon>
        <taxon>Ficeae</taxon>
        <taxon>Ficus</taxon>
    </lineage>
</organism>
<reference evidence="1" key="1">
    <citation type="submission" date="2023-07" db="EMBL/GenBank/DDBJ databases">
        <title>draft genome sequence of fig (Ficus carica).</title>
        <authorList>
            <person name="Takahashi T."/>
            <person name="Nishimura K."/>
        </authorList>
    </citation>
    <scope>NUCLEOTIDE SEQUENCE</scope>
</reference>
<accession>A0AA88EDK5</accession>